<dbReference type="PANTHER" id="PTHR33050">
    <property type="entry name" value="REVERSE TRANSCRIPTASE DOMAIN-CONTAINING PROTEIN"/>
    <property type="match status" value="1"/>
</dbReference>
<dbReference type="AlphaFoldDB" id="A0A6J8CEY4"/>
<evidence type="ECO:0008006" key="4">
    <source>
        <dbReference type="Google" id="ProtNLM"/>
    </source>
</evidence>
<dbReference type="PANTHER" id="PTHR33050:SF7">
    <property type="entry name" value="RIBONUCLEASE H"/>
    <property type="match status" value="1"/>
</dbReference>
<proteinExistence type="predicted"/>
<name>A0A6J8CEY4_MYTCO</name>
<evidence type="ECO:0000313" key="2">
    <source>
        <dbReference type="EMBL" id="CAC5393819.1"/>
    </source>
</evidence>
<dbReference type="InterPro" id="IPR043502">
    <property type="entry name" value="DNA/RNA_pol_sf"/>
</dbReference>
<evidence type="ECO:0000313" key="3">
    <source>
        <dbReference type="Proteomes" id="UP000507470"/>
    </source>
</evidence>
<feature type="region of interest" description="Disordered" evidence="1">
    <location>
        <begin position="146"/>
        <end position="165"/>
    </location>
</feature>
<dbReference type="EMBL" id="CACVKT020005220">
    <property type="protein sequence ID" value="CAC5393819.1"/>
    <property type="molecule type" value="Genomic_DNA"/>
</dbReference>
<protein>
    <recommendedName>
        <fullName evidence="4">Reverse transcriptase RNase H-like domain-containing protein</fullName>
    </recommendedName>
</protein>
<sequence length="420" mass="48135">MHMIEVSHSPLLSSSDIADAFHLFRDYLDYKLVDLKADFASEQDNLSRKFKEEVGIKFKKEGNSIQYHFNDEVLTGLHKIQKKGPSLDSPTNSIVSELINKVKARNKSIRIADSSAGGWTTVREYESNTIADNSDDEKKIRQAESRAVKSIKERTKPRPSPYNISNRATQIARPSETVPNPAYSQPYSRYSQPPQPFRAGYGRREPVQRINDLICSLSDALFNFNTLSARRLAQVVGKIISMSPVIRNISRLKTKYSYMCIESRVSWDTVLNMEIPVQVKEELLFWLDNIKRVNVKKLDFYSKSTVMVYSDASNVACGAYTVEVNSKIFHQMWNRSEMQLSSTWREMKAIEQSLISFKNIFKGRTQKWFTDNQNCVRIVRSGSMKLELQNLANSIFSVCSQQGISIHVQWIPRSENTLAD</sequence>
<reference evidence="2 3" key="1">
    <citation type="submission" date="2020-06" db="EMBL/GenBank/DDBJ databases">
        <authorList>
            <person name="Li R."/>
            <person name="Bekaert M."/>
        </authorList>
    </citation>
    <scope>NUCLEOTIDE SEQUENCE [LARGE SCALE GENOMIC DNA]</scope>
    <source>
        <strain evidence="3">wild</strain>
    </source>
</reference>
<dbReference type="CDD" id="cd09275">
    <property type="entry name" value="RNase_HI_RT_DIRS1"/>
    <property type="match status" value="1"/>
</dbReference>
<dbReference type="InterPro" id="IPR052055">
    <property type="entry name" value="Hepadnavirus_pol/RT"/>
</dbReference>
<dbReference type="Proteomes" id="UP000507470">
    <property type="component" value="Unassembled WGS sequence"/>
</dbReference>
<evidence type="ECO:0000256" key="1">
    <source>
        <dbReference type="SAM" id="MobiDB-lite"/>
    </source>
</evidence>
<dbReference type="SUPFAM" id="SSF56672">
    <property type="entry name" value="DNA/RNA polymerases"/>
    <property type="match status" value="1"/>
</dbReference>
<organism evidence="2 3">
    <name type="scientific">Mytilus coruscus</name>
    <name type="common">Sea mussel</name>
    <dbReference type="NCBI Taxonomy" id="42192"/>
    <lineage>
        <taxon>Eukaryota</taxon>
        <taxon>Metazoa</taxon>
        <taxon>Spiralia</taxon>
        <taxon>Lophotrochozoa</taxon>
        <taxon>Mollusca</taxon>
        <taxon>Bivalvia</taxon>
        <taxon>Autobranchia</taxon>
        <taxon>Pteriomorphia</taxon>
        <taxon>Mytilida</taxon>
        <taxon>Mytiloidea</taxon>
        <taxon>Mytilidae</taxon>
        <taxon>Mytilinae</taxon>
        <taxon>Mytilus</taxon>
    </lineage>
</organism>
<accession>A0A6J8CEY4</accession>
<keyword evidence="3" id="KW-1185">Reference proteome</keyword>
<feature type="compositionally biased region" description="Basic and acidic residues" evidence="1">
    <location>
        <begin position="146"/>
        <end position="156"/>
    </location>
</feature>
<gene>
    <name evidence="2" type="ORF">MCOR_28635</name>
</gene>
<dbReference type="OrthoDB" id="6136861at2759"/>